<dbReference type="Proteomes" id="UP000253951">
    <property type="component" value="Chromosome"/>
</dbReference>
<gene>
    <name evidence="4" type="ORF">DVK85_00070</name>
</gene>
<evidence type="ECO:0000256" key="2">
    <source>
        <dbReference type="SAM" id="Phobius"/>
    </source>
</evidence>
<sequence>MATYNKRGYKAPKPKEVNDVEPTEEGFDGHSTTEEVFDSLDQGASKTEEWVEKNQKPIFIVVIAIAVVTIGYMLYSKMLVEPKEDEAANEMFQAEQYFDQAVNSQTAKDSLFNLSLNGGEGKLGFLGIIENYSGTDAANLAHYFSGMAYLNTGKYKDAVAQFDAFSTDDDILKAMATGATGDAFAQLGQNEDALEYYVKAANESKNELTTPRFLFKAGEAALALDKKAEASKHFKEIKDNYSTSQEGVSIDAYIAMTED</sequence>
<name>A0A345H800_9FLAO</name>
<dbReference type="EMBL" id="CP031188">
    <property type="protein sequence ID" value="AXG72710.1"/>
    <property type="molecule type" value="Genomic_DNA"/>
</dbReference>
<dbReference type="KEGG" id="fat:DVK85_00070"/>
<dbReference type="SUPFAM" id="SSF48452">
    <property type="entry name" value="TPR-like"/>
    <property type="match status" value="1"/>
</dbReference>
<feature type="transmembrane region" description="Helical" evidence="2">
    <location>
        <begin position="58"/>
        <end position="75"/>
    </location>
</feature>
<reference evidence="4 5" key="1">
    <citation type="submission" date="2018-07" db="EMBL/GenBank/DDBJ databases">
        <title>Complete genome sequence of Flavobacterium arcticum type strain SM1502T.</title>
        <authorList>
            <person name="Li Y."/>
            <person name="Li D.-D."/>
        </authorList>
    </citation>
    <scope>NUCLEOTIDE SEQUENCE [LARGE SCALE GENOMIC DNA]</scope>
    <source>
        <strain evidence="4 5">SM1502</strain>
    </source>
</reference>
<dbReference type="OrthoDB" id="9808622at2"/>
<dbReference type="RefSeq" id="WP_114676475.1">
    <property type="nucleotide sequence ID" value="NZ_CP031188.1"/>
</dbReference>
<evidence type="ECO:0000313" key="5">
    <source>
        <dbReference type="Proteomes" id="UP000253951"/>
    </source>
</evidence>
<organism evidence="4 5">
    <name type="scientific">Flavobacterium arcticum</name>
    <dbReference type="NCBI Taxonomy" id="1784713"/>
    <lineage>
        <taxon>Bacteria</taxon>
        <taxon>Pseudomonadati</taxon>
        <taxon>Bacteroidota</taxon>
        <taxon>Flavobacteriia</taxon>
        <taxon>Flavobacteriales</taxon>
        <taxon>Flavobacteriaceae</taxon>
        <taxon>Flavobacterium</taxon>
    </lineage>
</organism>
<dbReference type="AlphaFoldDB" id="A0A345H800"/>
<feature type="region of interest" description="Disordered" evidence="1">
    <location>
        <begin position="1"/>
        <end position="31"/>
    </location>
</feature>
<evidence type="ECO:0000259" key="3">
    <source>
        <dbReference type="Pfam" id="PF21545"/>
    </source>
</evidence>
<dbReference type="Pfam" id="PF21545">
    <property type="entry name" value="T7SS_EccA1_N"/>
    <property type="match status" value="1"/>
</dbReference>
<protein>
    <recommendedName>
        <fullName evidence="3">ESX-1 secretion system protein EccA1-like N-terminal domain-containing protein</fullName>
    </recommendedName>
</protein>
<keyword evidence="2" id="KW-1133">Transmembrane helix</keyword>
<evidence type="ECO:0000256" key="1">
    <source>
        <dbReference type="SAM" id="MobiDB-lite"/>
    </source>
</evidence>
<dbReference type="InterPro" id="IPR049078">
    <property type="entry name" value="T7SS_EccA1-like_N"/>
</dbReference>
<accession>A0A345H800</accession>
<proteinExistence type="predicted"/>
<keyword evidence="2" id="KW-0472">Membrane</keyword>
<evidence type="ECO:0000313" key="4">
    <source>
        <dbReference type="EMBL" id="AXG72710.1"/>
    </source>
</evidence>
<dbReference type="InterPro" id="IPR011990">
    <property type="entry name" value="TPR-like_helical_dom_sf"/>
</dbReference>
<dbReference type="Gene3D" id="1.25.40.10">
    <property type="entry name" value="Tetratricopeptide repeat domain"/>
    <property type="match status" value="1"/>
</dbReference>
<feature type="domain" description="ESX-1 secretion system protein EccA1-like N-terminal" evidence="3">
    <location>
        <begin position="135"/>
        <end position="240"/>
    </location>
</feature>
<keyword evidence="2" id="KW-0812">Transmembrane</keyword>
<keyword evidence="5" id="KW-1185">Reference proteome</keyword>